<gene>
    <name evidence="1" type="ORF">STAS_28919</name>
</gene>
<sequence>MAPAHTEEQGAEIRGDVLETILSHVPAVYLVAACHVSTWWRDAVSSSLHHSPLKPWLIVHAQATHSPHHTTVSAYDPRSRIWIRISRPPAAHAPAALDSSPSNFLYALSPSEFRFSLDPLGSDWRAADPPRHLVVAGGACDFEDDPLAVEIYGLRTRAWRACDPMPVNLKGSASSSWLSAAAIAGKLVVVEKQSGVLHWFDPETGSWSDPVSLDPSQTVTNYNIGCFNGGLLLIGVCRVDGADRVKIWRFAGSDFSDFEEIGEMPEEFVRRLRDECFGNFSVEVRVSGSVVYVCAAEEVVACEVVGGGGSRWWSVGNLVARGGIIGRRLVFSSSEVGIGDLRRAMVVNKWKFEVSPDKQNSLGISYIYFMGMGLNLSDVAHMWKAAALVHPPFAD</sequence>
<dbReference type="InterPro" id="IPR015915">
    <property type="entry name" value="Kelch-typ_b-propeller"/>
</dbReference>
<dbReference type="PANTHER" id="PTHR47712:SF3">
    <property type="entry name" value="F-BOX DOMAIN-CONTAINING PROTEIN"/>
    <property type="match status" value="1"/>
</dbReference>
<dbReference type="OrthoDB" id="1854110at2759"/>
<accession>A0A5A7R496</accession>
<dbReference type="Gene3D" id="2.120.10.80">
    <property type="entry name" value="Kelch-type beta propeller"/>
    <property type="match status" value="1"/>
</dbReference>
<keyword evidence="2" id="KW-1185">Reference proteome</keyword>
<dbReference type="SUPFAM" id="SSF117281">
    <property type="entry name" value="Kelch motif"/>
    <property type="match status" value="1"/>
</dbReference>
<evidence type="ECO:0000313" key="2">
    <source>
        <dbReference type="Proteomes" id="UP000325081"/>
    </source>
</evidence>
<proteinExistence type="predicted"/>
<dbReference type="EMBL" id="BKCP01009737">
    <property type="protein sequence ID" value="GER51537.1"/>
    <property type="molecule type" value="Genomic_DNA"/>
</dbReference>
<dbReference type="InterPro" id="IPR036047">
    <property type="entry name" value="F-box-like_dom_sf"/>
</dbReference>
<organism evidence="1 2">
    <name type="scientific">Striga asiatica</name>
    <name type="common">Asiatic witchweed</name>
    <name type="synonym">Buchnera asiatica</name>
    <dbReference type="NCBI Taxonomy" id="4170"/>
    <lineage>
        <taxon>Eukaryota</taxon>
        <taxon>Viridiplantae</taxon>
        <taxon>Streptophyta</taxon>
        <taxon>Embryophyta</taxon>
        <taxon>Tracheophyta</taxon>
        <taxon>Spermatophyta</taxon>
        <taxon>Magnoliopsida</taxon>
        <taxon>eudicotyledons</taxon>
        <taxon>Gunneridae</taxon>
        <taxon>Pentapetalae</taxon>
        <taxon>asterids</taxon>
        <taxon>lamiids</taxon>
        <taxon>Lamiales</taxon>
        <taxon>Orobanchaceae</taxon>
        <taxon>Buchnereae</taxon>
        <taxon>Striga</taxon>
    </lineage>
</organism>
<dbReference type="SUPFAM" id="SSF81383">
    <property type="entry name" value="F-box domain"/>
    <property type="match status" value="1"/>
</dbReference>
<name>A0A5A7R496_STRAF</name>
<dbReference type="Proteomes" id="UP000325081">
    <property type="component" value="Unassembled WGS sequence"/>
</dbReference>
<evidence type="ECO:0000313" key="1">
    <source>
        <dbReference type="EMBL" id="GER51537.1"/>
    </source>
</evidence>
<dbReference type="AlphaFoldDB" id="A0A5A7R496"/>
<dbReference type="PANTHER" id="PTHR47712">
    <property type="entry name" value="OS09G0555300 PROTEIN"/>
    <property type="match status" value="1"/>
</dbReference>
<protein>
    <submittedName>
        <fullName evidence="1">F-box/kelch-repeat protein</fullName>
    </submittedName>
</protein>
<comment type="caution">
    <text evidence="1">The sequence shown here is derived from an EMBL/GenBank/DDBJ whole genome shotgun (WGS) entry which is preliminary data.</text>
</comment>
<reference evidence="2" key="1">
    <citation type="journal article" date="2019" name="Curr. Biol.">
        <title>Genome Sequence of Striga asiatica Provides Insight into the Evolution of Plant Parasitism.</title>
        <authorList>
            <person name="Yoshida S."/>
            <person name="Kim S."/>
            <person name="Wafula E.K."/>
            <person name="Tanskanen J."/>
            <person name="Kim Y.M."/>
            <person name="Honaas L."/>
            <person name="Yang Z."/>
            <person name="Spallek T."/>
            <person name="Conn C.E."/>
            <person name="Ichihashi Y."/>
            <person name="Cheong K."/>
            <person name="Cui S."/>
            <person name="Der J.P."/>
            <person name="Gundlach H."/>
            <person name="Jiao Y."/>
            <person name="Hori C."/>
            <person name="Ishida J.K."/>
            <person name="Kasahara H."/>
            <person name="Kiba T."/>
            <person name="Kim M.S."/>
            <person name="Koo N."/>
            <person name="Laohavisit A."/>
            <person name="Lee Y.H."/>
            <person name="Lumba S."/>
            <person name="McCourt P."/>
            <person name="Mortimer J.C."/>
            <person name="Mutuku J.M."/>
            <person name="Nomura T."/>
            <person name="Sasaki-Sekimoto Y."/>
            <person name="Seto Y."/>
            <person name="Wang Y."/>
            <person name="Wakatake T."/>
            <person name="Sakakibara H."/>
            <person name="Demura T."/>
            <person name="Yamaguchi S."/>
            <person name="Yoneyama K."/>
            <person name="Manabe R.I."/>
            <person name="Nelson D.C."/>
            <person name="Schulman A.H."/>
            <person name="Timko M.P."/>
            <person name="dePamphilis C.W."/>
            <person name="Choi D."/>
            <person name="Shirasu K."/>
        </authorList>
    </citation>
    <scope>NUCLEOTIDE SEQUENCE [LARGE SCALE GENOMIC DNA]</scope>
    <source>
        <strain evidence="2">cv. UVA1</strain>
    </source>
</reference>